<feature type="transmembrane region" description="Helical" evidence="3">
    <location>
        <begin position="258"/>
        <end position="280"/>
    </location>
</feature>
<dbReference type="InterPro" id="IPR020846">
    <property type="entry name" value="MFS_dom"/>
</dbReference>
<gene>
    <name evidence="5" type="ORF">L227DRAFT_86606</name>
</gene>
<dbReference type="InterPro" id="IPR050327">
    <property type="entry name" value="Proton-linked_MCT"/>
</dbReference>
<keyword evidence="3" id="KW-1133">Transmembrane helix</keyword>
<organism evidence="5 6">
    <name type="scientific">Lentinus tigrinus ALCF2SS1-6</name>
    <dbReference type="NCBI Taxonomy" id="1328759"/>
    <lineage>
        <taxon>Eukaryota</taxon>
        <taxon>Fungi</taxon>
        <taxon>Dikarya</taxon>
        <taxon>Basidiomycota</taxon>
        <taxon>Agaricomycotina</taxon>
        <taxon>Agaricomycetes</taxon>
        <taxon>Polyporales</taxon>
        <taxon>Polyporaceae</taxon>
        <taxon>Lentinus</taxon>
    </lineage>
</organism>
<evidence type="ECO:0000256" key="1">
    <source>
        <dbReference type="ARBA" id="ARBA00004141"/>
    </source>
</evidence>
<dbReference type="Proteomes" id="UP000313359">
    <property type="component" value="Unassembled WGS sequence"/>
</dbReference>
<dbReference type="Pfam" id="PF07690">
    <property type="entry name" value="MFS_1"/>
    <property type="match status" value="1"/>
</dbReference>
<evidence type="ECO:0000256" key="3">
    <source>
        <dbReference type="SAM" id="Phobius"/>
    </source>
</evidence>
<feature type="transmembrane region" description="Helical" evidence="3">
    <location>
        <begin position="383"/>
        <end position="405"/>
    </location>
</feature>
<feature type="transmembrane region" description="Helical" evidence="3">
    <location>
        <begin position="115"/>
        <end position="134"/>
    </location>
</feature>
<evidence type="ECO:0000313" key="5">
    <source>
        <dbReference type="EMBL" id="RPD60899.1"/>
    </source>
</evidence>
<dbReference type="PANTHER" id="PTHR11360">
    <property type="entry name" value="MONOCARBOXYLATE TRANSPORTER"/>
    <property type="match status" value="1"/>
</dbReference>
<keyword evidence="3" id="KW-0472">Membrane</keyword>
<comment type="subcellular location">
    <subcellularLocation>
        <location evidence="1">Membrane</location>
        <topology evidence="1">Multi-pass membrane protein</topology>
    </subcellularLocation>
</comment>
<dbReference type="STRING" id="1328759.A0A5C2SCQ0"/>
<proteinExistence type="inferred from homology"/>
<accession>A0A5C2SCQ0</accession>
<feature type="transmembrane region" description="Helical" evidence="3">
    <location>
        <begin position="43"/>
        <end position="66"/>
    </location>
</feature>
<feature type="transmembrane region" description="Helical" evidence="3">
    <location>
        <begin position="411"/>
        <end position="431"/>
    </location>
</feature>
<feature type="transmembrane region" description="Helical" evidence="3">
    <location>
        <begin position="140"/>
        <end position="160"/>
    </location>
</feature>
<dbReference type="InterPro" id="IPR011701">
    <property type="entry name" value="MFS"/>
</dbReference>
<dbReference type="AlphaFoldDB" id="A0A5C2SCQ0"/>
<feature type="domain" description="Major facilitator superfamily (MFS) profile" evidence="4">
    <location>
        <begin position="44"/>
        <end position="438"/>
    </location>
</feature>
<feature type="transmembrane region" description="Helical" evidence="3">
    <location>
        <begin position="86"/>
        <end position="108"/>
    </location>
</feature>
<evidence type="ECO:0000259" key="4">
    <source>
        <dbReference type="PROSITE" id="PS50850"/>
    </source>
</evidence>
<feature type="transmembrane region" description="Helical" evidence="3">
    <location>
        <begin position="348"/>
        <end position="371"/>
    </location>
</feature>
<dbReference type="CDD" id="cd17352">
    <property type="entry name" value="MFS_MCT_SLC16"/>
    <property type="match status" value="1"/>
</dbReference>
<dbReference type="EMBL" id="ML122264">
    <property type="protein sequence ID" value="RPD60899.1"/>
    <property type="molecule type" value="Genomic_DNA"/>
</dbReference>
<evidence type="ECO:0000313" key="6">
    <source>
        <dbReference type="Proteomes" id="UP000313359"/>
    </source>
</evidence>
<name>A0A5C2SCQ0_9APHY</name>
<dbReference type="PROSITE" id="PS50850">
    <property type="entry name" value="MFS"/>
    <property type="match status" value="1"/>
</dbReference>
<dbReference type="SUPFAM" id="SSF103473">
    <property type="entry name" value="MFS general substrate transporter"/>
    <property type="match status" value="1"/>
</dbReference>
<feature type="transmembrane region" description="Helical" evidence="3">
    <location>
        <begin position="321"/>
        <end position="342"/>
    </location>
</feature>
<dbReference type="PANTHER" id="PTHR11360:SF177">
    <property type="entry name" value="RIBOFLAVIN TRANSPORTER MCH5"/>
    <property type="match status" value="1"/>
</dbReference>
<comment type="similarity">
    <text evidence="2">Belongs to the major facilitator superfamily. Monocarboxylate porter (TC 2.A.1.13) family.</text>
</comment>
<dbReference type="InterPro" id="IPR036259">
    <property type="entry name" value="MFS_trans_sf"/>
</dbReference>
<feature type="transmembrane region" description="Helical" evidence="3">
    <location>
        <begin position="204"/>
        <end position="224"/>
    </location>
</feature>
<reference evidence="5" key="1">
    <citation type="journal article" date="2018" name="Genome Biol. Evol.">
        <title>Genomics and development of Lentinus tigrinus, a white-rot wood-decaying mushroom with dimorphic fruiting bodies.</title>
        <authorList>
            <person name="Wu B."/>
            <person name="Xu Z."/>
            <person name="Knudson A."/>
            <person name="Carlson A."/>
            <person name="Chen N."/>
            <person name="Kovaka S."/>
            <person name="LaButti K."/>
            <person name="Lipzen A."/>
            <person name="Pennachio C."/>
            <person name="Riley R."/>
            <person name="Schakwitz W."/>
            <person name="Umezawa K."/>
            <person name="Ohm R.A."/>
            <person name="Grigoriev I.V."/>
            <person name="Nagy L.G."/>
            <person name="Gibbons J."/>
            <person name="Hibbett D."/>
        </authorList>
    </citation>
    <scope>NUCLEOTIDE SEQUENCE [LARGE SCALE GENOMIC DNA]</scope>
    <source>
        <strain evidence="5">ALCF2SS1-6</strain>
    </source>
</reference>
<keyword evidence="3" id="KW-0812">Transmembrane</keyword>
<feature type="transmembrane region" description="Helical" evidence="3">
    <location>
        <begin position="172"/>
        <end position="192"/>
    </location>
</feature>
<keyword evidence="6" id="KW-1185">Reference proteome</keyword>
<dbReference type="Gene3D" id="1.20.1250.20">
    <property type="entry name" value="MFS general substrate transporter like domains"/>
    <property type="match status" value="1"/>
</dbReference>
<dbReference type="GO" id="GO:0022857">
    <property type="term" value="F:transmembrane transporter activity"/>
    <property type="evidence" value="ECO:0007669"/>
    <property type="project" value="InterPro"/>
</dbReference>
<dbReference type="OrthoDB" id="6509908at2759"/>
<dbReference type="GO" id="GO:0016020">
    <property type="term" value="C:membrane"/>
    <property type="evidence" value="ECO:0007669"/>
    <property type="project" value="UniProtKB-SubCell"/>
</dbReference>
<protein>
    <submittedName>
        <fullName evidence="5">MFS general substrate transporter</fullName>
    </submittedName>
</protein>
<feature type="transmembrane region" description="Helical" evidence="3">
    <location>
        <begin position="292"/>
        <end position="309"/>
    </location>
</feature>
<sequence length="445" mass="47493">MTLEYLKEALKRVPSYGTIPTKDDPVADEEGAEGHDVPVDGGLVAWLTVFGAFLALFCSFGQMNAFGTFQSWYTTHQLRDLHPSTIAWIGSVQLWVFFFSGGFIGRMFDAHGPRVIMALGTVIYVVSIALTSMARGYHEYIIAQGVLSGLGIGMLFYPPLASISTHFSKYRATALGIAMVGSGIGGTIYPILLQYLFATVGFAWGVRVSAILCLVLSVTATATVSRRTTHSIPDTGSKKTDDVSWPLTSIRALQDPPFALLVVGSCFMALGLFTPFTFIVSYASDQGISPDTAFYVLAVLNAGSVLGRIAPPRYADTSGRFALLVPCAALAGLSTLLLWPMAHSLVPLVVYAALYGLFSGAFNALIVPCIAQISDIREIGMRIGLLYSIISFPSLVGNPAAGALLRVTHGSYSGLIVLSGTSVIVGSLFILMAKLRIDSNVFARV</sequence>
<evidence type="ECO:0000256" key="2">
    <source>
        <dbReference type="ARBA" id="ARBA00006727"/>
    </source>
</evidence>